<name>A0A0J9GX96_9RHOB</name>
<dbReference type="PANTHER" id="PTHR40660">
    <property type="entry name" value="5'-PHOSPHATE OXIDASE PUTATIVE DOMAIN-CONTAINING PROTEIN-RELATED"/>
    <property type="match status" value="1"/>
</dbReference>
<dbReference type="STRING" id="1675527.AIOL_003079"/>
<dbReference type="EMBL" id="LFTY01000002">
    <property type="protein sequence ID" value="KMW58108.1"/>
    <property type="molecule type" value="Genomic_DNA"/>
</dbReference>
<organism evidence="2 3">
    <name type="scientific">Candidatus Rhodobacter oscarellae</name>
    <dbReference type="NCBI Taxonomy" id="1675527"/>
    <lineage>
        <taxon>Bacteria</taxon>
        <taxon>Pseudomonadati</taxon>
        <taxon>Pseudomonadota</taxon>
        <taxon>Alphaproteobacteria</taxon>
        <taxon>Rhodobacterales</taxon>
        <taxon>Rhodobacter group</taxon>
        <taxon>Rhodobacter</taxon>
    </lineage>
</organism>
<sequence length="152" mass="16464">MKLTTQSKEIIGNFPLGFVATVTPGGRPAVSPKGTFLVLDDATIAFGEIRSPGTVANLAINPECEVNFVDPFLRKGVRIRGEAQMLRQGTDGFDALIGRWRETWGDLADRINIIVKIPVAEAKPLTAPPYDDGATEAEMIALYKAKYAGIYP</sequence>
<dbReference type="Proteomes" id="UP000037178">
    <property type="component" value="Unassembled WGS sequence"/>
</dbReference>
<gene>
    <name evidence="2" type="ORF">AIOL_003079</name>
</gene>
<dbReference type="InterPro" id="IPR011576">
    <property type="entry name" value="Pyridox_Oxase_N"/>
</dbReference>
<feature type="domain" description="Pyridoxamine 5'-phosphate oxidase N-terminal" evidence="1">
    <location>
        <begin position="4"/>
        <end position="89"/>
    </location>
</feature>
<dbReference type="PATRIC" id="fig|1675527.3.peg.3220"/>
<proteinExistence type="predicted"/>
<evidence type="ECO:0000259" key="1">
    <source>
        <dbReference type="Pfam" id="PF01243"/>
    </source>
</evidence>
<comment type="caution">
    <text evidence="2">The sequence shown here is derived from an EMBL/GenBank/DDBJ whole genome shotgun (WGS) entry which is preliminary data.</text>
</comment>
<reference evidence="2 3" key="1">
    <citation type="submission" date="2015-06" db="EMBL/GenBank/DDBJ databases">
        <title>Draft genome sequence of an Alphaproteobacteria species associated to the Mediterranean sponge Oscarella lobularis.</title>
        <authorList>
            <person name="Jourda C."/>
            <person name="Santini S."/>
            <person name="Claverie J.-M."/>
        </authorList>
    </citation>
    <scope>NUCLEOTIDE SEQUENCE [LARGE SCALE GENOMIC DNA]</scope>
    <source>
        <strain evidence="2">IGS</strain>
    </source>
</reference>
<dbReference type="AlphaFoldDB" id="A0A0J9GX96"/>
<accession>A0A0J9GX96</accession>
<dbReference type="Gene3D" id="2.30.110.10">
    <property type="entry name" value="Electron Transport, Fmn-binding Protein, Chain A"/>
    <property type="match status" value="1"/>
</dbReference>
<dbReference type="GO" id="GO:0016740">
    <property type="term" value="F:transferase activity"/>
    <property type="evidence" value="ECO:0007669"/>
    <property type="project" value="UniProtKB-KW"/>
</dbReference>
<keyword evidence="2" id="KW-0808">Transferase</keyword>
<dbReference type="SUPFAM" id="SSF50475">
    <property type="entry name" value="FMN-binding split barrel"/>
    <property type="match status" value="1"/>
</dbReference>
<dbReference type="InterPro" id="IPR012349">
    <property type="entry name" value="Split_barrel_FMN-bd"/>
</dbReference>
<dbReference type="Pfam" id="PF01243">
    <property type="entry name" value="PNPOx_N"/>
    <property type="match status" value="1"/>
</dbReference>
<evidence type="ECO:0000313" key="2">
    <source>
        <dbReference type="EMBL" id="KMW58108.1"/>
    </source>
</evidence>
<protein>
    <submittedName>
        <fullName evidence="2">Acetyltransferase</fullName>
    </submittedName>
</protein>
<keyword evidence="3" id="KW-1185">Reference proteome</keyword>
<dbReference type="OrthoDB" id="7867371at2"/>
<evidence type="ECO:0000313" key="3">
    <source>
        <dbReference type="Proteomes" id="UP000037178"/>
    </source>
</evidence>
<dbReference type="PANTHER" id="PTHR40660:SF1">
    <property type="entry name" value="5'-PHOSPHATE OXIDASE PUTATIVE DOMAIN-CONTAINING PROTEIN-RELATED"/>
    <property type="match status" value="1"/>
</dbReference>